<organism evidence="1 2">
    <name type="scientific">Duganella alba</name>
    <dbReference type="NCBI Taxonomy" id="2666081"/>
    <lineage>
        <taxon>Bacteria</taxon>
        <taxon>Pseudomonadati</taxon>
        <taxon>Pseudomonadota</taxon>
        <taxon>Betaproteobacteria</taxon>
        <taxon>Burkholderiales</taxon>
        <taxon>Oxalobacteraceae</taxon>
        <taxon>Telluria group</taxon>
        <taxon>Duganella</taxon>
    </lineage>
</organism>
<dbReference type="RefSeq" id="WP_154369371.1">
    <property type="nucleotide sequence ID" value="NZ_WKJM01000030.1"/>
</dbReference>
<evidence type="ECO:0000313" key="2">
    <source>
        <dbReference type="Proteomes" id="UP000481037"/>
    </source>
</evidence>
<name>A0A6L5QMZ6_9BURK</name>
<accession>A0A6L5QMZ6</accession>
<dbReference type="Proteomes" id="UP000481037">
    <property type="component" value="Unassembled WGS sequence"/>
</dbReference>
<proteinExistence type="predicted"/>
<evidence type="ECO:0000313" key="1">
    <source>
        <dbReference type="EMBL" id="MRX11176.1"/>
    </source>
</evidence>
<gene>
    <name evidence="1" type="ORF">GJ697_25455</name>
</gene>
<keyword evidence="2" id="KW-1185">Reference proteome</keyword>
<sequence>MSDLEIGLHASIVDSSTIALSQALRAPFGALEGRLKGEYGGDMEHLWISIDLVECTAKADGTPRHPFRFQKRVSGRSRFGLPAIPDRFNVGNFSVRPDFALLATMSEDQAIPYVLGLIYEGTSVLLAKQKKLGGFDAQLFRARFHAECASVGYPLDA</sequence>
<reference evidence="1 2" key="1">
    <citation type="submission" date="2019-11" db="EMBL/GenBank/DDBJ databases">
        <title>Novel species isolated from a subtropical stream in China.</title>
        <authorList>
            <person name="Lu H."/>
        </authorList>
    </citation>
    <scope>NUCLEOTIDE SEQUENCE [LARGE SCALE GENOMIC DNA]</scope>
    <source>
        <strain evidence="1 2">FT25W</strain>
    </source>
</reference>
<protein>
    <submittedName>
        <fullName evidence="1">Uncharacterized protein</fullName>
    </submittedName>
</protein>
<comment type="caution">
    <text evidence="1">The sequence shown here is derived from an EMBL/GenBank/DDBJ whole genome shotgun (WGS) entry which is preliminary data.</text>
</comment>
<dbReference type="EMBL" id="WKJM01000030">
    <property type="protein sequence ID" value="MRX11176.1"/>
    <property type="molecule type" value="Genomic_DNA"/>
</dbReference>
<dbReference type="AlphaFoldDB" id="A0A6L5QMZ6"/>